<name>A0A9P6EIU6_9AGAR</name>
<dbReference type="EMBL" id="MU157845">
    <property type="protein sequence ID" value="KAF9529647.1"/>
    <property type="molecule type" value="Genomic_DNA"/>
</dbReference>
<keyword evidence="2" id="KW-1185">Reference proteome</keyword>
<gene>
    <name evidence="1" type="ORF">CPB83DRAFT_261520</name>
</gene>
<dbReference type="Proteomes" id="UP000807306">
    <property type="component" value="Unassembled WGS sequence"/>
</dbReference>
<dbReference type="AlphaFoldDB" id="A0A9P6EIU6"/>
<evidence type="ECO:0000313" key="2">
    <source>
        <dbReference type="Proteomes" id="UP000807306"/>
    </source>
</evidence>
<sequence>MLLFEEPSSLICRSGRNMTHSLLRKSTTHPAQVQIHARNTFPDLQLRFVYTQGALRTMFRSVFSMSAMPDMIIQLIVTHTTLSFPFFDMKAIMLPFSRKEVVPECHNVLTQSGSFFERT</sequence>
<protein>
    <submittedName>
        <fullName evidence="1">Uncharacterized protein</fullName>
    </submittedName>
</protein>
<reference evidence="1" key="1">
    <citation type="submission" date="2020-11" db="EMBL/GenBank/DDBJ databases">
        <authorList>
            <consortium name="DOE Joint Genome Institute"/>
            <person name="Ahrendt S."/>
            <person name="Riley R."/>
            <person name="Andreopoulos W."/>
            <person name="Labutti K."/>
            <person name="Pangilinan J."/>
            <person name="Ruiz-Duenas F.J."/>
            <person name="Barrasa J.M."/>
            <person name="Sanchez-Garcia M."/>
            <person name="Camarero S."/>
            <person name="Miyauchi S."/>
            <person name="Serrano A."/>
            <person name="Linde D."/>
            <person name="Babiker R."/>
            <person name="Drula E."/>
            <person name="Ayuso-Fernandez I."/>
            <person name="Pacheco R."/>
            <person name="Padilla G."/>
            <person name="Ferreira P."/>
            <person name="Barriuso J."/>
            <person name="Kellner H."/>
            <person name="Castanera R."/>
            <person name="Alfaro M."/>
            <person name="Ramirez L."/>
            <person name="Pisabarro A.G."/>
            <person name="Kuo A."/>
            <person name="Tritt A."/>
            <person name="Lipzen A."/>
            <person name="He G."/>
            <person name="Yan M."/>
            <person name="Ng V."/>
            <person name="Cullen D."/>
            <person name="Martin F."/>
            <person name="Rosso M.-N."/>
            <person name="Henrissat B."/>
            <person name="Hibbett D."/>
            <person name="Martinez A.T."/>
            <person name="Grigoriev I.V."/>
        </authorList>
    </citation>
    <scope>NUCLEOTIDE SEQUENCE</scope>
    <source>
        <strain evidence="1">CBS 506.95</strain>
    </source>
</reference>
<evidence type="ECO:0000313" key="1">
    <source>
        <dbReference type="EMBL" id="KAF9529647.1"/>
    </source>
</evidence>
<proteinExistence type="predicted"/>
<comment type="caution">
    <text evidence="1">The sequence shown here is derived from an EMBL/GenBank/DDBJ whole genome shotgun (WGS) entry which is preliminary data.</text>
</comment>
<organism evidence="1 2">
    <name type="scientific">Crepidotus variabilis</name>
    <dbReference type="NCBI Taxonomy" id="179855"/>
    <lineage>
        <taxon>Eukaryota</taxon>
        <taxon>Fungi</taxon>
        <taxon>Dikarya</taxon>
        <taxon>Basidiomycota</taxon>
        <taxon>Agaricomycotina</taxon>
        <taxon>Agaricomycetes</taxon>
        <taxon>Agaricomycetidae</taxon>
        <taxon>Agaricales</taxon>
        <taxon>Agaricineae</taxon>
        <taxon>Crepidotaceae</taxon>
        <taxon>Crepidotus</taxon>
    </lineage>
</organism>
<accession>A0A9P6EIU6</accession>